<feature type="compositionally biased region" description="Basic residues" evidence="5">
    <location>
        <begin position="370"/>
        <end position="383"/>
    </location>
</feature>
<feature type="compositionally biased region" description="Basic and acidic residues" evidence="5">
    <location>
        <begin position="235"/>
        <end position="249"/>
    </location>
</feature>
<dbReference type="EMBL" id="BAUL01000007">
    <property type="protein sequence ID" value="GAD91819.1"/>
    <property type="molecule type" value="Genomic_DNA"/>
</dbReference>
<feature type="compositionally biased region" description="Basic and acidic residues" evidence="5">
    <location>
        <begin position="310"/>
        <end position="324"/>
    </location>
</feature>
<dbReference type="GO" id="GO:0003887">
    <property type="term" value="F:DNA-directed DNA polymerase activity"/>
    <property type="evidence" value="ECO:0007669"/>
    <property type="project" value="TreeGrafter"/>
</dbReference>
<gene>
    <name evidence="6" type="ORF">PVAR5_0399</name>
</gene>
<accession>V5F7K0</accession>
<dbReference type="GO" id="GO:1904161">
    <property type="term" value="P:DNA synthesis involved in UV-damage excision repair"/>
    <property type="evidence" value="ECO:0007669"/>
    <property type="project" value="TreeGrafter"/>
</dbReference>
<evidence type="ECO:0000313" key="6">
    <source>
        <dbReference type="EMBL" id="GAD91819.1"/>
    </source>
</evidence>
<dbReference type="GO" id="GO:0006297">
    <property type="term" value="P:nucleotide-excision repair, DNA gap filling"/>
    <property type="evidence" value="ECO:0007669"/>
    <property type="project" value="TreeGrafter"/>
</dbReference>
<reference evidence="7" key="1">
    <citation type="journal article" date="2014" name="Genome Announc.">
        <title>Draft genome sequence of the formaldehyde-resistant fungus Byssochlamys spectabilis No. 5 (anamorph Paecilomyces variotii No. 5) (NBRC109023).</title>
        <authorList>
            <person name="Oka T."/>
            <person name="Ekino K."/>
            <person name="Fukuda K."/>
            <person name="Nomura Y."/>
        </authorList>
    </citation>
    <scope>NUCLEOTIDE SEQUENCE [LARGE SCALE GENOMIC DNA]</scope>
    <source>
        <strain evidence="7">No. 5 / NBRC 109023</strain>
    </source>
</reference>
<dbReference type="HOGENOM" id="CLU_047736_0_0_1"/>
<evidence type="ECO:0000256" key="2">
    <source>
        <dbReference type="ARBA" id="ARBA00017589"/>
    </source>
</evidence>
<evidence type="ECO:0000256" key="5">
    <source>
        <dbReference type="SAM" id="MobiDB-lite"/>
    </source>
</evidence>
<dbReference type="OrthoDB" id="514823at2759"/>
<dbReference type="Gene3D" id="3.90.1030.20">
    <property type="entry name" value="DNA polymerase delta, p66 (Cdc27) subunit, wHTH domain"/>
    <property type="match status" value="1"/>
</dbReference>
<dbReference type="Pfam" id="PF09507">
    <property type="entry name" value="CDC27"/>
    <property type="match status" value="1"/>
</dbReference>
<dbReference type="PANTHER" id="PTHR17598:SF13">
    <property type="entry name" value="DNA POLYMERASE DELTA SUBUNIT 3"/>
    <property type="match status" value="1"/>
</dbReference>
<evidence type="ECO:0000313" key="7">
    <source>
        <dbReference type="Proteomes" id="UP000018001"/>
    </source>
</evidence>
<sequence length="441" mass="49787">MAVDYKRYLAENVLSERHTVTYRLLSRALRVHSNLAKQMLYDFHRSENAKKPQSVNATYVITGVQKLPEKPATNGHAKEGEDEVMQSSPFMSSMPQPEGAEQEIQTTSMILAREEDLEDAKSTFQSIHSIHIYSLQPTILQDLNVLTDVGREISSNYANEDPLELGQLWGMIQNKNVKRRKGVRPPPAPAKAIAPKPAPATKPFPKKEEPAPEKKEEQQEKAEPKPLLKQSTESKPSEKSTSLKRERSDIFSSFAKAKPKQKKEESSTPTASGPESAERSTEDVVFDDASEEEREDLFLDTGKRTTTQSRESRKEREERLKKMMEEEDEDMPDAPQEEESAPEPEEPQPEEIPKQEQAPEPKEEVIVQGGRRRGKRKVMKKKTIKDEEGYLVTVEEPVWEEFSEDEPAPPPKKKPAINSGPKSKGGPKAGQGNIMSFFSKK</sequence>
<evidence type="ECO:0000256" key="4">
    <source>
        <dbReference type="ARBA" id="ARBA00023242"/>
    </source>
</evidence>
<keyword evidence="7" id="KW-1185">Reference proteome</keyword>
<evidence type="ECO:0000256" key="3">
    <source>
        <dbReference type="ARBA" id="ARBA00022705"/>
    </source>
</evidence>
<organism evidence="6 7">
    <name type="scientific">Byssochlamys spectabilis (strain No. 5 / NBRC 109023)</name>
    <name type="common">Paecilomyces variotii</name>
    <dbReference type="NCBI Taxonomy" id="1356009"/>
    <lineage>
        <taxon>Eukaryota</taxon>
        <taxon>Fungi</taxon>
        <taxon>Dikarya</taxon>
        <taxon>Ascomycota</taxon>
        <taxon>Pezizomycotina</taxon>
        <taxon>Eurotiomycetes</taxon>
        <taxon>Eurotiomycetidae</taxon>
        <taxon>Eurotiales</taxon>
        <taxon>Thermoascaceae</taxon>
        <taxon>Paecilomyces</taxon>
    </lineage>
</organism>
<feature type="compositionally biased region" description="Low complexity" evidence="5">
    <location>
        <begin position="85"/>
        <end position="97"/>
    </location>
</feature>
<dbReference type="GO" id="GO:0006271">
    <property type="term" value="P:DNA strand elongation involved in DNA replication"/>
    <property type="evidence" value="ECO:0007669"/>
    <property type="project" value="TreeGrafter"/>
</dbReference>
<dbReference type="PANTHER" id="PTHR17598">
    <property type="entry name" value="DNA POLYMERASE DELTA SUBUNIT 3"/>
    <property type="match status" value="1"/>
</dbReference>
<feature type="compositionally biased region" description="Acidic residues" evidence="5">
    <location>
        <begin position="325"/>
        <end position="349"/>
    </location>
</feature>
<proteinExistence type="predicted"/>
<protein>
    <recommendedName>
        <fullName evidence="2">DNA polymerase delta subunit 3</fullName>
    </recommendedName>
</protein>
<dbReference type="AlphaFoldDB" id="V5F7K0"/>
<feature type="compositionally biased region" description="Acidic residues" evidence="5">
    <location>
        <begin position="284"/>
        <end position="295"/>
    </location>
</feature>
<feature type="compositionally biased region" description="Basic and acidic residues" evidence="5">
    <location>
        <begin position="351"/>
        <end position="365"/>
    </location>
</feature>
<evidence type="ECO:0000256" key="1">
    <source>
        <dbReference type="ARBA" id="ARBA00004123"/>
    </source>
</evidence>
<dbReference type="eggNOG" id="ENOG502QPSW">
    <property type="taxonomic scope" value="Eukaryota"/>
</dbReference>
<name>V5F7K0_BYSSN</name>
<comment type="subcellular location">
    <subcellularLocation>
        <location evidence="1">Nucleus</location>
    </subcellularLocation>
</comment>
<feature type="compositionally biased region" description="Acidic residues" evidence="5">
    <location>
        <begin position="397"/>
        <end position="407"/>
    </location>
</feature>
<feature type="compositionally biased region" description="Basic and acidic residues" evidence="5">
    <location>
        <begin position="205"/>
        <end position="226"/>
    </location>
</feature>
<keyword evidence="3" id="KW-0235">DNA replication</keyword>
<dbReference type="InterPro" id="IPR041913">
    <property type="entry name" value="POLD3_sf"/>
</dbReference>
<dbReference type="Proteomes" id="UP000018001">
    <property type="component" value="Unassembled WGS sequence"/>
</dbReference>
<keyword evidence="4" id="KW-0539">Nucleus</keyword>
<dbReference type="InterPro" id="IPR019038">
    <property type="entry name" value="POLD3"/>
</dbReference>
<dbReference type="GO" id="GO:0043625">
    <property type="term" value="C:delta DNA polymerase complex"/>
    <property type="evidence" value="ECO:0007669"/>
    <property type="project" value="InterPro"/>
</dbReference>
<feature type="region of interest" description="Disordered" evidence="5">
    <location>
        <begin position="178"/>
        <end position="441"/>
    </location>
</feature>
<dbReference type="InParanoid" id="V5F7K0"/>
<comment type="caution">
    <text evidence="6">The sequence shown here is derived from an EMBL/GenBank/DDBJ whole genome shotgun (WGS) entry which is preliminary data.</text>
</comment>
<feature type="region of interest" description="Disordered" evidence="5">
    <location>
        <begin position="68"/>
        <end position="104"/>
    </location>
</feature>